<dbReference type="Gene3D" id="3.40.50.10140">
    <property type="entry name" value="Toll/interleukin-1 receptor homology (TIR) domain"/>
    <property type="match status" value="1"/>
</dbReference>
<keyword evidence="2" id="KW-0675">Receptor</keyword>
<dbReference type="EMBL" id="JAAHFQ010000937">
    <property type="protein sequence ID" value="NER31784.1"/>
    <property type="molecule type" value="Genomic_DNA"/>
</dbReference>
<feature type="non-terminal residue" evidence="2">
    <location>
        <position position="105"/>
    </location>
</feature>
<accession>A0A6B3NNI0</accession>
<evidence type="ECO:0000313" key="2">
    <source>
        <dbReference type="EMBL" id="NER31784.1"/>
    </source>
</evidence>
<reference evidence="2" key="1">
    <citation type="submission" date="2019-11" db="EMBL/GenBank/DDBJ databases">
        <title>Genomic insights into an expanded diversity of filamentous marine cyanobacteria reveals the extraordinary biosynthetic potential of Moorea and Okeania.</title>
        <authorList>
            <person name="Ferreira Leao T."/>
            <person name="Wang M."/>
            <person name="Moss N."/>
            <person name="Da Silva R."/>
            <person name="Sanders J."/>
            <person name="Nurk S."/>
            <person name="Gurevich A."/>
            <person name="Humphrey G."/>
            <person name="Reher R."/>
            <person name="Zhu Q."/>
            <person name="Belda-Ferre P."/>
            <person name="Glukhov E."/>
            <person name="Rex R."/>
            <person name="Dorrestein P.C."/>
            <person name="Knight R."/>
            <person name="Pevzner P."/>
            <person name="Gerwick W.H."/>
            <person name="Gerwick L."/>
        </authorList>
    </citation>
    <scope>NUCLEOTIDE SEQUENCE</scope>
    <source>
        <strain evidence="2">SIO1C4</strain>
    </source>
</reference>
<dbReference type="SUPFAM" id="SSF52200">
    <property type="entry name" value="Toll/Interleukin receptor TIR domain"/>
    <property type="match status" value="1"/>
</dbReference>
<organism evidence="2">
    <name type="scientific">Symploca sp. SIO1C4</name>
    <dbReference type="NCBI Taxonomy" id="2607765"/>
    <lineage>
        <taxon>Bacteria</taxon>
        <taxon>Bacillati</taxon>
        <taxon>Cyanobacteriota</taxon>
        <taxon>Cyanophyceae</taxon>
        <taxon>Coleofasciculales</taxon>
        <taxon>Coleofasciculaceae</taxon>
        <taxon>Symploca</taxon>
    </lineage>
</organism>
<gene>
    <name evidence="2" type="ORF">F6J89_30290</name>
</gene>
<proteinExistence type="predicted"/>
<protein>
    <submittedName>
        <fullName evidence="2">Toll/interleukin-1 receptor domain-containing protein</fullName>
    </submittedName>
</protein>
<dbReference type="PROSITE" id="PS50104">
    <property type="entry name" value="TIR"/>
    <property type="match status" value="1"/>
</dbReference>
<dbReference type="InterPro" id="IPR000157">
    <property type="entry name" value="TIR_dom"/>
</dbReference>
<dbReference type="Pfam" id="PF13676">
    <property type="entry name" value="TIR_2"/>
    <property type="match status" value="1"/>
</dbReference>
<evidence type="ECO:0000259" key="1">
    <source>
        <dbReference type="PROSITE" id="PS50104"/>
    </source>
</evidence>
<sequence>MLSSRLIVNFYPLSFIGLKPLLHVEVATGIPGEPIFISYAHKDEAFKDELVVMVESMQRNGVIDAWQDRRIEPGDDWDPAIQAAMDECDLAILLVSKNFLASHFI</sequence>
<dbReference type="GO" id="GO:0007165">
    <property type="term" value="P:signal transduction"/>
    <property type="evidence" value="ECO:0007669"/>
    <property type="project" value="InterPro"/>
</dbReference>
<feature type="domain" description="TIR" evidence="1">
    <location>
        <begin position="31"/>
        <end position="105"/>
    </location>
</feature>
<comment type="caution">
    <text evidence="2">The sequence shown here is derived from an EMBL/GenBank/DDBJ whole genome shotgun (WGS) entry which is preliminary data.</text>
</comment>
<dbReference type="InterPro" id="IPR035897">
    <property type="entry name" value="Toll_tir_struct_dom_sf"/>
</dbReference>
<dbReference type="AlphaFoldDB" id="A0A6B3NNI0"/>
<name>A0A6B3NNI0_9CYAN</name>